<dbReference type="Proteomes" id="UP000243333">
    <property type="component" value="Unassembled WGS sequence"/>
</dbReference>
<gene>
    <name evidence="5" type="ORF">SAMN05660235_01958</name>
</gene>
<dbReference type="GO" id="GO:0046872">
    <property type="term" value="F:metal ion binding"/>
    <property type="evidence" value="ECO:0007669"/>
    <property type="project" value="UniProtKB-KW"/>
</dbReference>
<dbReference type="GO" id="GO:0051536">
    <property type="term" value="F:iron-sulfur cluster binding"/>
    <property type="evidence" value="ECO:0007669"/>
    <property type="project" value="UniProtKB-KW"/>
</dbReference>
<accession>A0A1G7LZ98</accession>
<feature type="domain" description="4Fe-4S ferredoxin-type" evidence="4">
    <location>
        <begin position="111"/>
        <end position="147"/>
    </location>
</feature>
<dbReference type="Gene3D" id="3.30.70.20">
    <property type="match status" value="2"/>
</dbReference>
<dbReference type="PROSITE" id="PS00198">
    <property type="entry name" value="4FE4S_FER_1"/>
    <property type="match status" value="1"/>
</dbReference>
<keyword evidence="6" id="KW-1185">Reference proteome</keyword>
<feature type="domain" description="4Fe-4S ferredoxin-type" evidence="4">
    <location>
        <begin position="148"/>
        <end position="177"/>
    </location>
</feature>
<keyword evidence="1" id="KW-0479">Metal-binding</keyword>
<organism evidence="5 6">
    <name type="scientific">Sporolituus thermophilus DSM 23256</name>
    <dbReference type="NCBI Taxonomy" id="1123285"/>
    <lineage>
        <taxon>Bacteria</taxon>
        <taxon>Bacillati</taxon>
        <taxon>Bacillota</taxon>
        <taxon>Negativicutes</taxon>
        <taxon>Selenomonadales</taxon>
        <taxon>Sporomusaceae</taxon>
        <taxon>Sporolituus</taxon>
    </lineage>
</organism>
<evidence type="ECO:0000256" key="1">
    <source>
        <dbReference type="ARBA" id="ARBA00022723"/>
    </source>
</evidence>
<proteinExistence type="predicted"/>
<name>A0A1G7LZ98_9FIRM</name>
<evidence type="ECO:0000259" key="4">
    <source>
        <dbReference type="PROSITE" id="PS51379"/>
    </source>
</evidence>
<dbReference type="PROSITE" id="PS51379">
    <property type="entry name" value="4FE4S_FER_2"/>
    <property type="match status" value="4"/>
</dbReference>
<feature type="domain" description="4Fe-4S ferredoxin-type" evidence="4">
    <location>
        <begin position="74"/>
        <end position="106"/>
    </location>
</feature>
<feature type="domain" description="4Fe-4S ferredoxin-type" evidence="4">
    <location>
        <begin position="38"/>
        <end position="67"/>
    </location>
</feature>
<evidence type="ECO:0000313" key="5">
    <source>
        <dbReference type="EMBL" id="SDF54726.1"/>
    </source>
</evidence>
<dbReference type="STRING" id="1123285.SAMN05660235_01958"/>
<dbReference type="EMBL" id="FNBU01000014">
    <property type="protein sequence ID" value="SDF54726.1"/>
    <property type="molecule type" value="Genomic_DNA"/>
</dbReference>
<protein>
    <submittedName>
        <fullName evidence="5">Ferredoxin-type protein NapG</fullName>
    </submittedName>
</protein>
<dbReference type="SUPFAM" id="SSF54862">
    <property type="entry name" value="4Fe-4S ferredoxins"/>
    <property type="match status" value="1"/>
</dbReference>
<evidence type="ECO:0000313" key="6">
    <source>
        <dbReference type="Proteomes" id="UP000243333"/>
    </source>
</evidence>
<keyword evidence="3" id="KW-0411">Iron-sulfur</keyword>
<dbReference type="CDD" id="cd16373">
    <property type="entry name" value="DMSOR_beta_like"/>
    <property type="match status" value="1"/>
</dbReference>
<dbReference type="Pfam" id="PF12838">
    <property type="entry name" value="Fer4_7"/>
    <property type="match status" value="1"/>
</dbReference>
<dbReference type="OrthoDB" id="9810688at2"/>
<dbReference type="RefSeq" id="WP_093690382.1">
    <property type="nucleotide sequence ID" value="NZ_FNBU01000014.1"/>
</dbReference>
<evidence type="ECO:0000256" key="2">
    <source>
        <dbReference type="ARBA" id="ARBA00023004"/>
    </source>
</evidence>
<dbReference type="AlphaFoldDB" id="A0A1G7LZ98"/>
<dbReference type="InterPro" id="IPR017900">
    <property type="entry name" value="4Fe4S_Fe_S_CS"/>
</dbReference>
<keyword evidence="2" id="KW-0408">Iron</keyword>
<dbReference type="InterPro" id="IPR017896">
    <property type="entry name" value="4Fe4S_Fe-S-bd"/>
</dbReference>
<sequence length="180" mass="19378">MERGAKAALFFGGVLSLLLGGFTNAKSKPALIRPPGAVDELLFLATCLRCGKCAQVCPQGAIIIGRGEKGLAIGTPYIEPRRAACDLCMDCVKVCTSGALKELPKEQVRMGLAEINKDTCLAWQGDECKVCYTSCPFYNRAIRLEEHKRPVIDHAVCVGCGICEHVCIVNPPAVTVKARR</sequence>
<reference evidence="6" key="1">
    <citation type="submission" date="2016-10" db="EMBL/GenBank/DDBJ databases">
        <authorList>
            <person name="Varghese N."/>
            <person name="Submissions S."/>
        </authorList>
    </citation>
    <scope>NUCLEOTIDE SEQUENCE [LARGE SCALE GENOMIC DNA]</scope>
    <source>
        <strain evidence="6">DSM 23256</strain>
    </source>
</reference>
<evidence type="ECO:0000256" key="3">
    <source>
        <dbReference type="ARBA" id="ARBA00023014"/>
    </source>
</evidence>